<feature type="domain" description="Carboxylesterase type B" evidence="4">
    <location>
        <begin position="40"/>
        <end position="528"/>
    </location>
</feature>
<dbReference type="Gene3D" id="3.40.50.1820">
    <property type="entry name" value="alpha/beta hydrolase"/>
    <property type="match status" value="1"/>
</dbReference>
<dbReference type="EMBL" id="JAANBB010000002">
    <property type="protein sequence ID" value="KAF7557995.1"/>
    <property type="molecule type" value="Genomic_DNA"/>
</dbReference>
<evidence type="ECO:0000256" key="3">
    <source>
        <dbReference type="RuleBase" id="RU361235"/>
    </source>
</evidence>
<dbReference type="Proteomes" id="UP000722485">
    <property type="component" value="Unassembled WGS sequence"/>
</dbReference>
<dbReference type="InterPro" id="IPR019826">
    <property type="entry name" value="Carboxylesterase_B_AS"/>
</dbReference>
<proteinExistence type="inferred from homology"/>
<dbReference type="OrthoDB" id="3200163at2759"/>
<dbReference type="PANTHER" id="PTHR11559">
    <property type="entry name" value="CARBOXYLESTERASE"/>
    <property type="match status" value="1"/>
</dbReference>
<evidence type="ECO:0000256" key="1">
    <source>
        <dbReference type="ARBA" id="ARBA00005964"/>
    </source>
</evidence>
<dbReference type="PROSITE" id="PS00122">
    <property type="entry name" value="CARBOXYLESTERASE_B_1"/>
    <property type="match status" value="1"/>
</dbReference>
<dbReference type="AlphaFoldDB" id="A0A9P5HKQ4"/>
<evidence type="ECO:0000259" key="4">
    <source>
        <dbReference type="Pfam" id="PF00135"/>
    </source>
</evidence>
<organism evidence="5 6">
    <name type="scientific">Cylindrodendrum hubeiense</name>
    <dbReference type="NCBI Taxonomy" id="595255"/>
    <lineage>
        <taxon>Eukaryota</taxon>
        <taxon>Fungi</taxon>
        <taxon>Dikarya</taxon>
        <taxon>Ascomycota</taxon>
        <taxon>Pezizomycotina</taxon>
        <taxon>Sordariomycetes</taxon>
        <taxon>Hypocreomycetidae</taxon>
        <taxon>Hypocreales</taxon>
        <taxon>Nectriaceae</taxon>
        <taxon>Cylindrodendrum</taxon>
    </lineage>
</organism>
<dbReference type="SUPFAM" id="SSF53474">
    <property type="entry name" value="alpha/beta-Hydrolases"/>
    <property type="match status" value="1"/>
</dbReference>
<keyword evidence="2 3" id="KW-0378">Hydrolase</keyword>
<dbReference type="Pfam" id="PF00135">
    <property type="entry name" value="COesterase"/>
    <property type="match status" value="1"/>
</dbReference>
<accession>A0A9P5HKQ4</accession>
<comment type="similarity">
    <text evidence="1 3">Belongs to the type-B carboxylesterase/lipase family.</text>
</comment>
<dbReference type="GO" id="GO:0016787">
    <property type="term" value="F:hydrolase activity"/>
    <property type="evidence" value="ECO:0007669"/>
    <property type="project" value="UniProtKB-KW"/>
</dbReference>
<evidence type="ECO:0000256" key="2">
    <source>
        <dbReference type="ARBA" id="ARBA00022801"/>
    </source>
</evidence>
<sequence>MPPASLPKSPELAAIVKLPTWEAHSHLQTIVGKPSLVSSDLEEFRGIPYGTVNARWEHSHLRTRLPQDVFYATKNGPKCPQPSGPNNSRFYQSYLPFPDDSESEFDCLNLFVIRPSADALRRHGFDPITSPLPVLVWIHGGGLAFGAATDPMWDPSRIVMRSLERGSPIIAVSVNYRLNLFGFAASTDILRSQSPTSLRGVNFGLRDQKIALEWVSRNIGAFGGDSSKVTIGGQSAGSFSVNVHLIEAEEKTETALFRRAIMQSGAVGTLGPIPLEEADKTWAALCKIWNVDSKAIEQDRVDLIRRLPATALLEASGKLGLWRFPSVFDNFTIFQDDTSQGNTVVNLGPVDLTNKPSRYPQVHIDILMGFTGAEMSMLGGLPRDWDKIQSIFTQTYADPIARSEIMRAYGLTESSSEEILSRGLYKFLNDSMFEISVDLARTSFRNRRRVTGHAEVKSVHSFFVEFGNPFPGSGQGVSHHCVEMIYLFEAFHDALALADQGILEPYKELANAVSDIKREFASTDSDSEITPRSETGNKRTHLELSRALQDHWLDFIVLDEFSPESSVDDITVFGKDLGTRVESLDGQPWQQKRERWGLVARNPSALAQTRDMILDSHTFGS</sequence>
<name>A0A9P5HKQ4_9HYPO</name>
<dbReference type="InterPro" id="IPR029058">
    <property type="entry name" value="AB_hydrolase_fold"/>
</dbReference>
<protein>
    <recommendedName>
        <fullName evidence="3">Carboxylic ester hydrolase</fullName>
        <ecNumber evidence="3">3.1.1.-</ecNumber>
    </recommendedName>
</protein>
<evidence type="ECO:0000313" key="5">
    <source>
        <dbReference type="EMBL" id="KAF7557995.1"/>
    </source>
</evidence>
<gene>
    <name evidence="5" type="ORF">G7Z17_g287</name>
</gene>
<evidence type="ECO:0000313" key="6">
    <source>
        <dbReference type="Proteomes" id="UP000722485"/>
    </source>
</evidence>
<comment type="caution">
    <text evidence="5">The sequence shown here is derived from an EMBL/GenBank/DDBJ whole genome shotgun (WGS) entry which is preliminary data.</text>
</comment>
<dbReference type="InterPro" id="IPR050309">
    <property type="entry name" value="Type-B_Carboxylest/Lipase"/>
</dbReference>
<dbReference type="InterPro" id="IPR002018">
    <property type="entry name" value="CarbesteraseB"/>
</dbReference>
<dbReference type="EC" id="3.1.1.-" evidence="3"/>
<reference evidence="5" key="1">
    <citation type="submission" date="2020-03" db="EMBL/GenBank/DDBJ databases">
        <title>Draft Genome Sequence of Cylindrodendrum hubeiense.</title>
        <authorList>
            <person name="Buettner E."/>
            <person name="Kellner H."/>
        </authorList>
    </citation>
    <scope>NUCLEOTIDE SEQUENCE</scope>
    <source>
        <strain evidence="5">IHI 201604</strain>
    </source>
</reference>
<keyword evidence="6" id="KW-1185">Reference proteome</keyword>